<reference evidence="1 2" key="1">
    <citation type="submission" date="2021-06" db="EMBL/GenBank/DDBJ databases">
        <title>Caerostris extrusa draft genome.</title>
        <authorList>
            <person name="Kono N."/>
            <person name="Arakawa K."/>
        </authorList>
    </citation>
    <scope>NUCLEOTIDE SEQUENCE [LARGE SCALE GENOMIC DNA]</scope>
</reference>
<keyword evidence="2" id="KW-1185">Reference proteome</keyword>
<dbReference type="Proteomes" id="UP001054945">
    <property type="component" value="Unassembled WGS sequence"/>
</dbReference>
<gene>
    <name evidence="1" type="ORF">CEXT_151531</name>
</gene>
<name>A0AAV4V795_CAEEX</name>
<evidence type="ECO:0000313" key="1">
    <source>
        <dbReference type="EMBL" id="GIY66077.1"/>
    </source>
</evidence>
<dbReference type="EMBL" id="BPLR01014069">
    <property type="protein sequence ID" value="GIY66077.1"/>
    <property type="molecule type" value="Genomic_DNA"/>
</dbReference>
<sequence>MKPLNGPRNRPTELTQRLMRHRFAVYWTESSRLSTNNFCDRNPLGTGGDFTVGPGPPKCATKPACNESYGVNPKSIKDEWHLNP</sequence>
<evidence type="ECO:0000313" key="2">
    <source>
        <dbReference type="Proteomes" id="UP001054945"/>
    </source>
</evidence>
<accession>A0AAV4V795</accession>
<organism evidence="1 2">
    <name type="scientific">Caerostris extrusa</name>
    <name type="common">Bark spider</name>
    <name type="synonym">Caerostris bankana</name>
    <dbReference type="NCBI Taxonomy" id="172846"/>
    <lineage>
        <taxon>Eukaryota</taxon>
        <taxon>Metazoa</taxon>
        <taxon>Ecdysozoa</taxon>
        <taxon>Arthropoda</taxon>
        <taxon>Chelicerata</taxon>
        <taxon>Arachnida</taxon>
        <taxon>Araneae</taxon>
        <taxon>Araneomorphae</taxon>
        <taxon>Entelegynae</taxon>
        <taxon>Araneoidea</taxon>
        <taxon>Araneidae</taxon>
        <taxon>Caerostris</taxon>
    </lineage>
</organism>
<protein>
    <submittedName>
        <fullName evidence="1">Uncharacterized protein</fullName>
    </submittedName>
</protein>
<proteinExistence type="predicted"/>
<dbReference type="AlphaFoldDB" id="A0AAV4V795"/>
<comment type="caution">
    <text evidence="1">The sequence shown here is derived from an EMBL/GenBank/DDBJ whole genome shotgun (WGS) entry which is preliminary data.</text>
</comment>